<dbReference type="Pfam" id="PF02272">
    <property type="entry name" value="DHHA1"/>
    <property type="match status" value="1"/>
</dbReference>
<dbReference type="InterPro" id="IPR003156">
    <property type="entry name" value="DHHA1_dom"/>
</dbReference>
<dbReference type="RefSeq" id="WP_268186900.1">
    <property type="nucleotide sequence ID" value="NZ_CP113361.1"/>
</dbReference>
<evidence type="ECO:0000259" key="3">
    <source>
        <dbReference type="Pfam" id="PF21763"/>
    </source>
</evidence>
<dbReference type="InterPro" id="IPR051673">
    <property type="entry name" value="SSDNA_exonuclease_RecJ"/>
</dbReference>
<dbReference type="GO" id="GO:0003676">
    <property type="term" value="F:nucleic acid binding"/>
    <property type="evidence" value="ECO:0007669"/>
    <property type="project" value="InterPro"/>
</dbReference>
<dbReference type="Proteomes" id="UP001163096">
    <property type="component" value="Chromosome"/>
</dbReference>
<dbReference type="InterPro" id="IPR038763">
    <property type="entry name" value="DHH_sf"/>
</dbReference>
<name>A0A9X9S679_METOG</name>
<feature type="domain" description="DHH-CID" evidence="3">
    <location>
        <begin position="192"/>
        <end position="267"/>
    </location>
</feature>
<organism evidence="4 5">
    <name type="scientific">Methanogenium organophilum</name>
    <dbReference type="NCBI Taxonomy" id="2199"/>
    <lineage>
        <taxon>Archaea</taxon>
        <taxon>Methanobacteriati</taxon>
        <taxon>Methanobacteriota</taxon>
        <taxon>Stenosarchaea group</taxon>
        <taxon>Methanomicrobia</taxon>
        <taxon>Methanomicrobiales</taxon>
        <taxon>Methanomicrobiaceae</taxon>
        <taxon>Methanogenium</taxon>
    </lineage>
</organism>
<accession>A0A9X9S679</accession>
<dbReference type="Gene3D" id="3.90.1640.30">
    <property type="match status" value="1"/>
</dbReference>
<dbReference type="AlphaFoldDB" id="A0A9X9S679"/>
<dbReference type="Gene3D" id="3.10.310.30">
    <property type="match status" value="1"/>
</dbReference>
<proteinExistence type="predicted"/>
<evidence type="ECO:0000313" key="4">
    <source>
        <dbReference type="EMBL" id="WAI01640.1"/>
    </source>
</evidence>
<dbReference type="GeneID" id="76833809"/>
<gene>
    <name evidence="4" type="ORF">OU421_01865</name>
</gene>
<dbReference type="Pfam" id="PF21763">
    <property type="entry name" value="DHH_CID"/>
    <property type="match status" value="1"/>
</dbReference>
<dbReference type="GO" id="GO:0004527">
    <property type="term" value="F:exonuclease activity"/>
    <property type="evidence" value="ECO:0007669"/>
    <property type="project" value="UniProtKB-KW"/>
</dbReference>
<protein>
    <submittedName>
        <fullName evidence="4">DHH family phosphoesterase</fullName>
    </submittedName>
</protein>
<feature type="domain" description="DDH" evidence="1">
    <location>
        <begin position="20"/>
        <end position="133"/>
    </location>
</feature>
<evidence type="ECO:0000259" key="1">
    <source>
        <dbReference type="Pfam" id="PF01368"/>
    </source>
</evidence>
<sequence length="461" mass="51063">MTFEDDIRAVAHQIQDADAVTVISHIDADGITSEAIMMQACTDAEIPAKSVFVRQLEPMTMKYVPEDSSLKVFIDLGAGQQNLMEERGMRTEEVAIIDHHITQNVETPYLQANGQPYGHTQLSAAGVGYLVAKEMNPRHPHLGMLAKNAVVGNVGDMMAREHCGLTGPAREIAADGEKAGTIEILQRQFNSYGISTRPLRICLSYSDDPFIPGISNNELKAETFLRKLEIEERTAGGRQRVWEDLDQDEKSAIINGLAQQMLATGQDISRLLAEHYIFPEEERGTPLRNASEYATMLNACGRWARPRVGSAVCAGDRAQAYREGEEMLRHHKRIIREMMEYILDTGTIALSHIQHIHVRDRFPDTIVGIGAGMALSKLDFEKPIMVLCYLNDDPELVKVSMRTNTRMVERGIDLQAALMAASEEIGGGGGGHKIAAGAYIPRNAEEGFAERVNRIIAEQRR</sequence>
<reference evidence="4" key="1">
    <citation type="submission" date="2022-11" db="EMBL/GenBank/DDBJ databases">
        <title>Complete genome sequence of Methanogenium organophilum DSM 3596.</title>
        <authorList>
            <person name="Chen S.-C."/>
            <person name="Lai S.-J."/>
            <person name="You Y.-T."/>
        </authorList>
    </citation>
    <scope>NUCLEOTIDE SEQUENCE</scope>
    <source>
        <strain evidence="4">DSM 3596</strain>
    </source>
</reference>
<dbReference type="PANTHER" id="PTHR30255:SF3">
    <property type="entry name" value="SINGLE-STRANDED-DNA-SPECIFIC EXONUCLEASE RECJ"/>
    <property type="match status" value="1"/>
</dbReference>
<feature type="domain" description="DHHA1" evidence="2">
    <location>
        <begin position="370"/>
        <end position="457"/>
    </location>
</feature>
<dbReference type="InterPro" id="IPR001667">
    <property type="entry name" value="DDH_dom"/>
</dbReference>
<dbReference type="Pfam" id="PF01368">
    <property type="entry name" value="DHH"/>
    <property type="match status" value="1"/>
</dbReference>
<evidence type="ECO:0000313" key="5">
    <source>
        <dbReference type="Proteomes" id="UP001163096"/>
    </source>
</evidence>
<keyword evidence="5" id="KW-1185">Reference proteome</keyword>
<dbReference type="EMBL" id="CP113361">
    <property type="protein sequence ID" value="WAI01640.1"/>
    <property type="molecule type" value="Genomic_DNA"/>
</dbReference>
<dbReference type="PANTHER" id="PTHR30255">
    <property type="entry name" value="SINGLE-STRANDED-DNA-SPECIFIC EXONUCLEASE RECJ"/>
    <property type="match status" value="1"/>
</dbReference>
<dbReference type="InterPro" id="IPR048515">
    <property type="entry name" value="DHH_CID"/>
</dbReference>
<dbReference type="KEGG" id="mou:OU421_01865"/>
<dbReference type="SUPFAM" id="SSF64182">
    <property type="entry name" value="DHH phosphoesterases"/>
    <property type="match status" value="1"/>
</dbReference>
<evidence type="ECO:0000259" key="2">
    <source>
        <dbReference type="Pfam" id="PF02272"/>
    </source>
</evidence>